<evidence type="ECO:0000313" key="6">
    <source>
        <dbReference type="Proteomes" id="UP000198339"/>
    </source>
</evidence>
<keyword evidence="2" id="KW-0238">DNA-binding</keyword>
<dbReference type="EMBL" id="FZPA01000006">
    <property type="protein sequence ID" value="SNS86656.1"/>
    <property type="molecule type" value="Genomic_DNA"/>
</dbReference>
<evidence type="ECO:0000313" key="5">
    <source>
        <dbReference type="EMBL" id="SNS86656.1"/>
    </source>
</evidence>
<dbReference type="PANTHER" id="PTHR33204">
    <property type="entry name" value="TRANSCRIPTIONAL REGULATOR, MARR FAMILY"/>
    <property type="match status" value="1"/>
</dbReference>
<gene>
    <name evidence="5" type="ORF">SAMN06295955_106205</name>
</gene>
<accession>A0A239HYU6</accession>
<dbReference type="Pfam" id="PF01638">
    <property type="entry name" value="HxlR"/>
    <property type="match status" value="1"/>
</dbReference>
<dbReference type="RefSeq" id="WP_089215911.1">
    <property type="nucleotide sequence ID" value="NZ_CP076394.1"/>
</dbReference>
<dbReference type="OrthoDB" id="9782219at2"/>
<dbReference type="Gene3D" id="1.10.10.10">
    <property type="entry name" value="Winged helix-like DNA-binding domain superfamily/Winged helix DNA-binding domain"/>
    <property type="match status" value="1"/>
</dbReference>
<evidence type="ECO:0000256" key="2">
    <source>
        <dbReference type="ARBA" id="ARBA00023125"/>
    </source>
</evidence>
<dbReference type="PROSITE" id="PS51118">
    <property type="entry name" value="HTH_HXLR"/>
    <property type="match status" value="1"/>
</dbReference>
<feature type="domain" description="HTH hxlR-type" evidence="4">
    <location>
        <begin position="11"/>
        <end position="106"/>
    </location>
</feature>
<proteinExistence type="predicted"/>
<dbReference type="InterPro" id="IPR002577">
    <property type="entry name" value="HTH_HxlR"/>
</dbReference>
<sequence length="115" mass="12974">MKDYTPSRSPCPVGRASRLLGDRWVLLILREAFLGIDRFEDFMSRLDISRAALTSRLGWMVAAGVLERVPPQAKRARYRLTPAGEALRPTYDAIKAWGDAWLPRAHHADAEQGLE</sequence>
<evidence type="ECO:0000259" key="4">
    <source>
        <dbReference type="PROSITE" id="PS51118"/>
    </source>
</evidence>
<keyword evidence="3" id="KW-0804">Transcription</keyword>
<keyword evidence="6" id="KW-1185">Reference proteome</keyword>
<evidence type="ECO:0000256" key="1">
    <source>
        <dbReference type="ARBA" id="ARBA00023015"/>
    </source>
</evidence>
<protein>
    <submittedName>
        <fullName evidence="5">Transcriptional regulator, HxlR family</fullName>
    </submittedName>
</protein>
<dbReference type="AlphaFoldDB" id="A0A239HYU6"/>
<name>A0A239HYU6_9SPHN</name>
<reference evidence="5 6" key="1">
    <citation type="submission" date="2017-06" db="EMBL/GenBank/DDBJ databases">
        <authorList>
            <person name="Kim H.J."/>
            <person name="Triplett B.A."/>
        </authorList>
    </citation>
    <scope>NUCLEOTIDE SEQUENCE [LARGE SCALE GENOMIC DNA]</scope>
    <source>
        <strain evidence="5 6">DS15</strain>
    </source>
</reference>
<dbReference type="InterPro" id="IPR036390">
    <property type="entry name" value="WH_DNA-bd_sf"/>
</dbReference>
<dbReference type="GO" id="GO:0003677">
    <property type="term" value="F:DNA binding"/>
    <property type="evidence" value="ECO:0007669"/>
    <property type="project" value="UniProtKB-KW"/>
</dbReference>
<keyword evidence="1" id="KW-0805">Transcription regulation</keyword>
<evidence type="ECO:0000256" key="3">
    <source>
        <dbReference type="ARBA" id="ARBA00023163"/>
    </source>
</evidence>
<dbReference type="InterPro" id="IPR036388">
    <property type="entry name" value="WH-like_DNA-bd_sf"/>
</dbReference>
<organism evidence="5 6">
    <name type="scientific">Sphingopyxis indica</name>
    <dbReference type="NCBI Taxonomy" id="436663"/>
    <lineage>
        <taxon>Bacteria</taxon>
        <taxon>Pseudomonadati</taxon>
        <taxon>Pseudomonadota</taxon>
        <taxon>Alphaproteobacteria</taxon>
        <taxon>Sphingomonadales</taxon>
        <taxon>Sphingomonadaceae</taxon>
        <taxon>Sphingopyxis</taxon>
    </lineage>
</organism>
<dbReference type="PANTHER" id="PTHR33204:SF18">
    <property type="entry name" value="TRANSCRIPTIONAL REGULATORY PROTEIN"/>
    <property type="match status" value="1"/>
</dbReference>
<dbReference type="Proteomes" id="UP000198339">
    <property type="component" value="Unassembled WGS sequence"/>
</dbReference>
<dbReference type="SUPFAM" id="SSF46785">
    <property type="entry name" value="Winged helix' DNA-binding domain"/>
    <property type="match status" value="1"/>
</dbReference>